<reference evidence="2 3" key="1">
    <citation type="submission" date="2022-03" db="EMBL/GenBank/DDBJ databases">
        <title>Complete genome sequence of Lysobacter capsici VKM B-2533 and Lysobacter gummosus 10.1.1, promising sources of lytic agents.</title>
        <authorList>
            <person name="Tarlachkov S.V."/>
            <person name="Kudryakova I.V."/>
            <person name="Afoshin A.S."/>
            <person name="Leontyevskaya E.A."/>
            <person name="Leontyevskaya N.V."/>
        </authorList>
    </citation>
    <scope>NUCLEOTIDE SEQUENCE [LARGE SCALE GENOMIC DNA]</scope>
    <source>
        <strain evidence="2 3">10.1.1</strain>
    </source>
</reference>
<evidence type="ECO:0000313" key="2">
    <source>
        <dbReference type="EMBL" id="UNP31512.1"/>
    </source>
</evidence>
<evidence type="ECO:0000256" key="1">
    <source>
        <dbReference type="SAM" id="SignalP"/>
    </source>
</evidence>
<dbReference type="Proteomes" id="UP000829194">
    <property type="component" value="Chromosome"/>
</dbReference>
<name>A0ABY3XIP3_9GAMM</name>
<keyword evidence="1" id="KW-0732">Signal</keyword>
<feature type="signal peptide" evidence="1">
    <location>
        <begin position="1"/>
        <end position="21"/>
    </location>
</feature>
<accession>A0ABY3XIP3</accession>
<sequence length="193" mass="19656">MNKTIAWPAVCALALSIGACGGGGDDKAAPAAATANAAGAKPAAASSFDFAAWVAANADCKGEYFSDVQEPAFAQTLRDAGVTVSAESSIGEVGPGGGTLTPGRPIRLHGLPVRRVDYDFGSGSTFAVVVDASAEQARAAIDAKPLPEIYREYYSLGVATAPPSEDVPMPDIQFVRAGEQKGTQEIGCAAFDM</sequence>
<keyword evidence="3" id="KW-1185">Reference proteome</keyword>
<protein>
    <recommendedName>
        <fullName evidence="4">Lipoprotein</fullName>
    </recommendedName>
</protein>
<proteinExistence type="predicted"/>
<dbReference type="PROSITE" id="PS51257">
    <property type="entry name" value="PROKAR_LIPOPROTEIN"/>
    <property type="match status" value="1"/>
</dbReference>
<gene>
    <name evidence="2" type="ORF">MOV92_09810</name>
</gene>
<organism evidence="2 3">
    <name type="scientific">Lysobacter gummosus</name>
    <dbReference type="NCBI Taxonomy" id="262324"/>
    <lineage>
        <taxon>Bacteria</taxon>
        <taxon>Pseudomonadati</taxon>
        <taxon>Pseudomonadota</taxon>
        <taxon>Gammaproteobacteria</taxon>
        <taxon>Lysobacterales</taxon>
        <taxon>Lysobacteraceae</taxon>
        <taxon>Lysobacter</taxon>
    </lineage>
</organism>
<evidence type="ECO:0008006" key="4">
    <source>
        <dbReference type="Google" id="ProtNLM"/>
    </source>
</evidence>
<dbReference type="RefSeq" id="WP_057942642.1">
    <property type="nucleotide sequence ID" value="NZ_CP011131.1"/>
</dbReference>
<feature type="chain" id="PRO_5046407115" description="Lipoprotein" evidence="1">
    <location>
        <begin position="22"/>
        <end position="193"/>
    </location>
</feature>
<evidence type="ECO:0000313" key="3">
    <source>
        <dbReference type="Proteomes" id="UP000829194"/>
    </source>
</evidence>
<dbReference type="EMBL" id="CP093547">
    <property type="protein sequence ID" value="UNP31512.1"/>
    <property type="molecule type" value="Genomic_DNA"/>
</dbReference>